<gene>
    <name evidence="2" type="ORF">K431DRAFT_223038</name>
</gene>
<reference evidence="2" key="1">
    <citation type="journal article" date="2020" name="Stud. Mycol.">
        <title>101 Dothideomycetes genomes: a test case for predicting lifestyles and emergence of pathogens.</title>
        <authorList>
            <person name="Haridas S."/>
            <person name="Albert R."/>
            <person name="Binder M."/>
            <person name="Bloem J."/>
            <person name="Labutti K."/>
            <person name="Salamov A."/>
            <person name="Andreopoulos B."/>
            <person name="Baker S."/>
            <person name="Barry K."/>
            <person name="Bills G."/>
            <person name="Bluhm B."/>
            <person name="Cannon C."/>
            <person name="Castanera R."/>
            <person name="Culley D."/>
            <person name="Daum C."/>
            <person name="Ezra D."/>
            <person name="Gonzalez J."/>
            <person name="Henrissat B."/>
            <person name="Kuo A."/>
            <person name="Liang C."/>
            <person name="Lipzen A."/>
            <person name="Lutzoni F."/>
            <person name="Magnuson J."/>
            <person name="Mondo S."/>
            <person name="Nolan M."/>
            <person name="Ohm R."/>
            <person name="Pangilinan J."/>
            <person name="Park H.-J."/>
            <person name="Ramirez L."/>
            <person name="Alfaro M."/>
            <person name="Sun H."/>
            <person name="Tritt A."/>
            <person name="Yoshinaga Y."/>
            <person name="Zwiers L.-H."/>
            <person name="Turgeon B."/>
            <person name="Goodwin S."/>
            <person name="Spatafora J."/>
            <person name="Crous P."/>
            <person name="Grigoriev I."/>
        </authorList>
    </citation>
    <scope>NUCLEOTIDE SEQUENCE</scope>
    <source>
        <strain evidence="2">CBS 116435</strain>
    </source>
</reference>
<feature type="region of interest" description="Disordered" evidence="1">
    <location>
        <begin position="377"/>
        <end position="480"/>
    </location>
</feature>
<protein>
    <recommendedName>
        <fullName evidence="4">M protein repeat protein</fullName>
    </recommendedName>
</protein>
<feature type="region of interest" description="Disordered" evidence="1">
    <location>
        <begin position="312"/>
        <end position="357"/>
    </location>
</feature>
<evidence type="ECO:0008006" key="4">
    <source>
        <dbReference type="Google" id="ProtNLM"/>
    </source>
</evidence>
<dbReference type="Proteomes" id="UP000799441">
    <property type="component" value="Unassembled WGS sequence"/>
</dbReference>
<dbReference type="OrthoDB" id="5413982at2759"/>
<evidence type="ECO:0000256" key="1">
    <source>
        <dbReference type="SAM" id="MobiDB-lite"/>
    </source>
</evidence>
<name>A0A9P4Q9A4_9PEZI</name>
<feature type="region of interest" description="Disordered" evidence="1">
    <location>
        <begin position="1"/>
        <end position="106"/>
    </location>
</feature>
<organism evidence="2 3">
    <name type="scientific">Polychaeton citri CBS 116435</name>
    <dbReference type="NCBI Taxonomy" id="1314669"/>
    <lineage>
        <taxon>Eukaryota</taxon>
        <taxon>Fungi</taxon>
        <taxon>Dikarya</taxon>
        <taxon>Ascomycota</taxon>
        <taxon>Pezizomycotina</taxon>
        <taxon>Dothideomycetes</taxon>
        <taxon>Dothideomycetidae</taxon>
        <taxon>Capnodiales</taxon>
        <taxon>Capnodiaceae</taxon>
        <taxon>Polychaeton</taxon>
    </lineage>
</organism>
<feature type="compositionally biased region" description="Polar residues" evidence="1">
    <location>
        <begin position="422"/>
        <end position="436"/>
    </location>
</feature>
<dbReference type="Gene3D" id="1.10.287.1490">
    <property type="match status" value="1"/>
</dbReference>
<feature type="region of interest" description="Disordered" evidence="1">
    <location>
        <begin position="166"/>
        <end position="197"/>
    </location>
</feature>
<feature type="compositionally biased region" description="Basic and acidic residues" evidence="1">
    <location>
        <begin position="1"/>
        <end position="13"/>
    </location>
</feature>
<dbReference type="SUPFAM" id="SSF57997">
    <property type="entry name" value="Tropomyosin"/>
    <property type="match status" value="1"/>
</dbReference>
<feature type="compositionally biased region" description="Basic residues" evidence="1">
    <location>
        <begin position="14"/>
        <end position="34"/>
    </location>
</feature>
<keyword evidence="3" id="KW-1185">Reference proteome</keyword>
<accession>A0A9P4Q9A4</accession>
<evidence type="ECO:0000313" key="3">
    <source>
        <dbReference type="Proteomes" id="UP000799441"/>
    </source>
</evidence>
<dbReference type="AlphaFoldDB" id="A0A9P4Q9A4"/>
<feature type="compositionally biased region" description="Basic and acidic residues" evidence="1">
    <location>
        <begin position="312"/>
        <end position="351"/>
    </location>
</feature>
<dbReference type="EMBL" id="MU003786">
    <property type="protein sequence ID" value="KAF2721955.1"/>
    <property type="molecule type" value="Genomic_DNA"/>
</dbReference>
<sequence length="531" mass="59061">MADEDKEKAEKLAAAKKRVREAHSKKGKKSGGKKKKDDTELATAADAEQAQEEQLREEGTARPGHAARKPSLSLQSKQRSESFRTGSGPLSPSNEVTELYQKQSQQISDLTAEKEFLTKEQEQHAAKLAKAEEELETLREQGGEIAELKSKAQEAESLKTEVESVKRQLAQAQKEAKESIKRRASGPSPDLKDELASKTSTIESLELEMSNLKNQVKTLGSNVDDKETKVTGLEGQLKTAEGERESLRQELEQLKVSMTFPSDDTKAVGEDPEALTKRITLLESDLRTANASLDTASERAKALESKLETLTKMHKDATTSSSAKDKELTDLRDQLRKRDKPNHVRDASDFDLHEDETETGALHARIRELEAENFDLKRGVWRDQRASMQPGMEDSPDNYEDVDLNGGPYSADRSRSRGSLPRQGSTIQDVINSGISAFTGRPRDAVGGQPAQGQRTMHDRKQSLGLLSEDDFDPEAWQQAQEEEAKRRVERVKEIKRGLEQWRGWRVDIVDTRKSAGSGFMNGVAGPVFEV</sequence>
<feature type="compositionally biased region" description="Polar residues" evidence="1">
    <location>
        <begin position="72"/>
        <end position="106"/>
    </location>
</feature>
<comment type="caution">
    <text evidence="2">The sequence shown here is derived from an EMBL/GenBank/DDBJ whole genome shotgun (WGS) entry which is preliminary data.</text>
</comment>
<feature type="compositionally biased region" description="Acidic residues" evidence="1">
    <location>
        <begin position="394"/>
        <end position="403"/>
    </location>
</feature>
<proteinExistence type="predicted"/>
<evidence type="ECO:0000313" key="2">
    <source>
        <dbReference type="EMBL" id="KAF2721955.1"/>
    </source>
</evidence>